<keyword evidence="4" id="KW-0539">Nucleus</keyword>
<evidence type="ECO:0000259" key="6">
    <source>
        <dbReference type="SMART" id="SM00451"/>
    </source>
</evidence>
<dbReference type="InParanoid" id="A9V567"/>
<dbReference type="Pfam" id="PF12874">
    <property type="entry name" value="zf-met"/>
    <property type="match status" value="1"/>
</dbReference>
<proteinExistence type="predicted"/>
<feature type="compositionally biased region" description="Basic residues" evidence="5">
    <location>
        <begin position="152"/>
        <end position="163"/>
    </location>
</feature>
<dbReference type="PANTHER" id="PTHR45986">
    <property type="entry name" value="ZINC FINGER MATRIN-TYPE PROTEIN 2"/>
    <property type="match status" value="1"/>
</dbReference>
<feature type="region of interest" description="Disordered" evidence="5">
    <location>
        <begin position="1"/>
        <end position="24"/>
    </location>
</feature>
<feature type="domain" description="U1-type" evidence="6">
    <location>
        <begin position="86"/>
        <end position="120"/>
    </location>
</feature>
<sequence>MSKPPAKQAKPEATTDDYGRRKWDKEAFSRAARERLEMEEMELERQQGRQNTKPVMRPALQARQHEVDLGSKLHTSRVVDSIRSKGAGYFCEVCDVLCKDSNNYLDHINSKKHLDCGTGRRCPQVDQEKQAKVDYNIDKAMALMQDEDERRKREKRQRKKEAKRQRAEVAPEDDDVDAEEIDPALAAMMGFQGFGK</sequence>
<evidence type="ECO:0000256" key="2">
    <source>
        <dbReference type="ARBA" id="ARBA00022771"/>
    </source>
</evidence>
<dbReference type="PANTHER" id="PTHR45986:SF1">
    <property type="entry name" value="ZINC FINGER MATRIN-TYPE PROTEIN 2"/>
    <property type="match status" value="1"/>
</dbReference>
<evidence type="ECO:0000256" key="5">
    <source>
        <dbReference type="SAM" id="MobiDB-lite"/>
    </source>
</evidence>
<dbReference type="RefSeq" id="XP_001747835.1">
    <property type="nucleotide sequence ID" value="XM_001747783.1"/>
</dbReference>
<dbReference type="GeneID" id="5893105"/>
<dbReference type="InterPro" id="IPR013087">
    <property type="entry name" value="Znf_C2H2_type"/>
</dbReference>
<name>A9V567_MONBE</name>
<evidence type="ECO:0000313" key="8">
    <source>
        <dbReference type="Proteomes" id="UP000001357"/>
    </source>
</evidence>
<evidence type="ECO:0000313" key="7">
    <source>
        <dbReference type="EMBL" id="EDQ87222.1"/>
    </source>
</evidence>
<dbReference type="InterPro" id="IPR040107">
    <property type="entry name" value="Snu23"/>
</dbReference>
<dbReference type="GO" id="GO:0000398">
    <property type="term" value="P:mRNA splicing, via spliceosome"/>
    <property type="evidence" value="ECO:0000318"/>
    <property type="project" value="GO_Central"/>
</dbReference>
<feature type="compositionally biased region" description="Acidic residues" evidence="5">
    <location>
        <begin position="170"/>
        <end position="179"/>
    </location>
</feature>
<reference evidence="7 8" key="1">
    <citation type="journal article" date="2008" name="Nature">
        <title>The genome of the choanoflagellate Monosiga brevicollis and the origin of metazoans.</title>
        <authorList>
            <consortium name="JGI Sequencing"/>
            <person name="King N."/>
            <person name="Westbrook M.J."/>
            <person name="Young S.L."/>
            <person name="Kuo A."/>
            <person name="Abedin M."/>
            <person name="Chapman J."/>
            <person name="Fairclough S."/>
            <person name="Hellsten U."/>
            <person name="Isogai Y."/>
            <person name="Letunic I."/>
            <person name="Marr M."/>
            <person name="Pincus D."/>
            <person name="Putnam N."/>
            <person name="Rokas A."/>
            <person name="Wright K.J."/>
            <person name="Zuzow R."/>
            <person name="Dirks W."/>
            <person name="Good M."/>
            <person name="Goodstein D."/>
            <person name="Lemons D."/>
            <person name="Li W."/>
            <person name="Lyons J.B."/>
            <person name="Morris A."/>
            <person name="Nichols S."/>
            <person name="Richter D.J."/>
            <person name="Salamov A."/>
            <person name="Bork P."/>
            <person name="Lim W.A."/>
            <person name="Manning G."/>
            <person name="Miller W.T."/>
            <person name="McGinnis W."/>
            <person name="Shapiro H."/>
            <person name="Tjian R."/>
            <person name="Grigoriev I.V."/>
            <person name="Rokhsar D."/>
        </authorList>
    </citation>
    <scope>NUCLEOTIDE SEQUENCE [LARGE SCALE GENOMIC DNA]</scope>
    <source>
        <strain evidence="8">MX1 / ATCC 50154</strain>
    </source>
</reference>
<dbReference type="GO" id="GO:0003676">
    <property type="term" value="F:nucleic acid binding"/>
    <property type="evidence" value="ECO:0007669"/>
    <property type="project" value="InterPro"/>
</dbReference>
<dbReference type="KEGG" id="mbr:MONBRDRAFT_33398"/>
<dbReference type="OMA" id="AGWYCEA"/>
<dbReference type="EMBL" id="CH991560">
    <property type="protein sequence ID" value="EDQ87222.1"/>
    <property type="molecule type" value="Genomic_DNA"/>
</dbReference>
<organism evidence="7 8">
    <name type="scientific">Monosiga brevicollis</name>
    <name type="common">Choanoflagellate</name>
    <dbReference type="NCBI Taxonomy" id="81824"/>
    <lineage>
        <taxon>Eukaryota</taxon>
        <taxon>Choanoflagellata</taxon>
        <taxon>Craspedida</taxon>
        <taxon>Salpingoecidae</taxon>
        <taxon>Monosiga</taxon>
    </lineage>
</organism>
<keyword evidence="8" id="KW-1185">Reference proteome</keyword>
<gene>
    <name evidence="7" type="ORF">MONBRDRAFT_33398</name>
</gene>
<protein>
    <recommendedName>
        <fullName evidence="6">U1-type domain-containing protein</fullName>
    </recommendedName>
</protein>
<dbReference type="SMART" id="SM00451">
    <property type="entry name" value="ZnF_U1"/>
    <property type="match status" value="1"/>
</dbReference>
<dbReference type="Gene3D" id="3.30.160.60">
    <property type="entry name" value="Classic Zinc Finger"/>
    <property type="match status" value="1"/>
</dbReference>
<keyword evidence="3" id="KW-0862">Zinc</keyword>
<dbReference type="InterPro" id="IPR036236">
    <property type="entry name" value="Znf_C2H2_sf"/>
</dbReference>
<dbReference type="GO" id="GO:0005681">
    <property type="term" value="C:spliceosomal complex"/>
    <property type="evidence" value="ECO:0007669"/>
    <property type="project" value="InterPro"/>
</dbReference>
<evidence type="ECO:0000256" key="4">
    <source>
        <dbReference type="ARBA" id="ARBA00023242"/>
    </source>
</evidence>
<dbReference type="AlphaFoldDB" id="A9V567"/>
<evidence type="ECO:0000256" key="1">
    <source>
        <dbReference type="ARBA" id="ARBA00022723"/>
    </source>
</evidence>
<accession>A9V567</accession>
<dbReference type="eggNOG" id="KOG4727">
    <property type="taxonomic scope" value="Eukaryota"/>
</dbReference>
<keyword evidence="2" id="KW-0863">Zinc-finger</keyword>
<keyword evidence="1" id="KW-0479">Metal-binding</keyword>
<evidence type="ECO:0000256" key="3">
    <source>
        <dbReference type="ARBA" id="ARBA00022833"/>
    </source>
</evidence>
<dbReference type="STRING" id="81824.A9V567"/>
<dbReference type="InterPro" id="IPR003604">
    <property type="entry name" value="Matrin/U1-like-C_Znf_C2H2"/>
</dbReference>
<feature type="region of interest" description="Disordered" evidence="5">
    <location>
        <begin position="144"/>
        <end position="179"/>
    </location>
</feature>
<dbReference type="GO" id="GO:0008270">
    <property type="term" value="F:zinc ion binding"/>
    <property type="evidence" value="ECO:0007669"/>
    <property type="project" value="UniProtKB-KW"/>
</dbReference>
<dbReference type="Proteomes" id="UP000001357">
    <property type="component" value="Unassembled WGS sequence"/>
</dbReference>
<dbReference type="FunCoup" id="A9V567">
    <property type="interactions" value="869"/>
</dbReference>
<dbReference type="SUPFAM" id="SSF57667">
    <property type="entry name" value="beta-beta-alpha zinc fingers"/>
    <property type="match status" value="1"/>
</dbReference>
<dbReference type="GO" id="GO:0046540">
    <property type="term" value="C:U4/U6 x U5 tri-snRNP complex"/>
    <property type="evidence" value="ECO:0000318"/>
    <property type="project" value="GO_Central"/>
</dbReference>